<keyword evidence="13" id="KW-1185">Reference proteome</keyword>
<dbReference type="Pfam" id="PF13738">
    <property type="entry name" value="Pyr_redox_3"/>
    <property type="match status" value="1"/>
</dbReference>
<dbReference type="FunFam" id="3.50.50.60:FF:000100">
    <property type="entry name" value="Flavin-containing monooxygenase"/>
    <property type="match status" value="1"/>
</dbReference>
<evidence type="ECO:0000256" key="11">
    <source>
        <dbReference type="ARBA" id="ARBA00047707"/>
    </source>
</evidence>
<sequence length="395" mass="44336">MSSKAKRFWTPGPVIVGAGPSGLAAAACLKERGVPSLIIEKESCLASLWKLKIYDHLQLHLPKQFCQLPYVPFPREYPAYPSGQQFITYMEAYANHFEIEPLLGQEVQWAKYDAAMGHWRVKTHEYEFMCRWLIVATGENEVPVLPKIPGISEFRGRLLHTSTYKNGVEFRASKVLVVGCGNSGMEISFDLCKNGAQVSLVVRDKVHILPKKILGRSSFAISVWLLKWFPVDVVDRFLLFCSRLVLGDTKQIGIQRPKMGPLQWKNSVGKTPVLDDGAFAKIKSGEIKVVPGIQKFTAKGAEFVNRTVKEFDSIILATGYRSNVSSWLKEASLFNQKNNNNPQDSYPKNWKGKNGVYSVGFARQGLLGISMDAHKVADDIASQWNSETRHLWLDS</sequence>
<dbReference type="InterPro" id="IPR036188">
    <property type="entry name" value="FAD/NAD-bd_sf"/>
</dbReference>
<dbReference type="Gene3D" id="3.50.50.60">
    <property type="entry name" value="FAD/NAD(P)-binding domain"/>
    <property type="match status" value="1"/>
</dbReference>
<evidence type="ECO:0000256" key="4">
    <source>
        <dbReference type="ARBA" id="ARBA00022630"/>
    </source>
</evidence>
<protein>
    <recommendedName>
        <fullName evidence="10">indole-3-pyruvate monooxygenase</fullName>
        <ecNumber evidence="10">1.14.13.168</ecNumber>
    </recommendedName>
</protein>
<dbReference type="AlphaFoldDB" id="A0A067GLE6"/>
<evidence type="ECO:0000256" key="9">
    <source>
        <dbReference type="ARBA" id="ARBA00023070"/>
    </source>
</evidence>
<dbReference type="PANTHER" id="PTHR43539:SF56">
    <property type="entry name" value="EXPRESSED PROTEIN"/>
    <property type="match status" value="1"/>
</dbReference>
<dbReference type="PaxDb" id="2711-XP_006466771.1"/>
<reference evidence="12 13" key="1">
    <citation type="submission" date="2014-04" db="EMBL/GenBank/DDBJ databases">
        <authorList>
            <consortium name="International Citrus Genome Consortium"/>
            <person name="Gmitter F."/>
            <person name="Chen C."/>
            <person name="Farmerie W."/>
            <person name="Harkins T."/>
            <person name="Desany B."/>
            <person name="Mohiuddin M."/>
            <person name="Kodira C."/>
            <person name="Borodovsky M."/>
            <person name="Lomsadze A."/>
            <person name="Burns P."/>
            <person name="Jenkins J."/>
            <person name="Prochnik S."/>
            <person name="Shu S."/>
            <person name="Chapman J."/>
            <person name="Pitluck S."/>
            <person name="Schmutz J."/>
            <person name="Rokhsar D."/>
        </authorList>
    </citation>
    <scope>NUCLEOTIDE SEQUENCE</scope>
</reference>
<dbReference type="STRING" id="2711.A0A067GLE6"/>
<dbReference type="PRINTS" id="PR00411">
    <property type="entry name" value="PNDRDTASEI"/>
</dbReference>
<dbReference type="eggNOG" id="KOG1399">
    <property type="taxonomic scope" value="Eukaryota"/>
</dbReference>
<dbReference type="GO" id="GO:0050660">
    <property type="term" value="F:flavin adenine dinucleotide binding"/>
    <property type="evidence" value="ECO:0000318"/>
    <property type="project" value="GO_Central"/>
</dbReference>
<keyword evidence="6" id="KW-0521">NADP</keyword>
<dbReference type="SMR" id="A0A067GLE6"/>
<dbReference type="EC" id="1.14.13.168" evidence="10"/>
<comment type="cofactor">
    <cofactor evidence="1">
        <name>FAD</name>
        <dbReference type="ChEBI" id="CHEBI:57692"/>
    </cofactor>
</comment>
<evidence type="ECO:0000256" key="5">
    <source>
        <dbReference type="ARBA" id="ARBA00022827"/>
    </source>
</evidence>
<evidence type="ECO:0000256" key="1">
    <source>
        <dbReference type="ARBA" id="ARBA00001974"/>
    </source>
</evidence>
<dbReference type="PROSITE" id="PS51257">
    <property type="entry name" value="PROKAR_LIPOPROTEIN"/>
    <property type="match status" value="1"/>
</dbReference>
<accession>A0A067GLE6</accession>
<keyword evidence="8" id="KW-0503">Monooxygenase</keyword>
<dbReference type="GO" id="GO:0009851">
    <property type="term" value="P:auxin biosynthetic process"/>
    <property type="evidence" value="ECO:0007669"/>
    <property type="project" value="UniProtKB-KW"/>
</dbReference>
<keyword evidence="4" id="KW-0285">Flavoprotein</keyword>
<dbReference type="GO" id="GO:0103075">
    <property type="term" value="F:indole-3-pyruvate monooxygenase activity"/>
    <property type="evidence" value="ECO:0007669"/>
    <property type="project" value="UniProtKB-EC"/>
</dbReference>
<evidence type="ECO:0000256" key="7">
    <source>
        <dbReference type="ARBA" id="ARBA00023002"/>
    </source>
</evidence>
<dbReference type="SUPFAM" id="SSF51905">
    <property type="entry name" value="FAD/NAD(P)-binding domain"/>
    <property type="match status" value="2"/>
</dbReference>
<evidence type="ECO:0000256" key="8">
    <source>
        <dbReference type="ARBA" id="ARBA00023033"/>
    </source>
</evidence>
<keyword evidence="7" id="KW-0560">Oxidoreductase</keyword>
<dbReference type="PRINTS" id="PR00368">
    <property type="entry name" value="FADPNR"/>
</dbReference>
<dbReference type="InterPro" id="IPR050982">
    <property type="entry name" value="Auxin_biosynth/cation_transpt"/>
</dbReference>
<organism evidence="12 13">
    <name type="scientific">Citrus sinensis</name>
    <name type="common">Sweet orange</name>
    <name type="synonym">Citrus aurantium var. sinensis</name>
    <dbReference type="NCBI Taxonomy" id="2711"/>
    <lineage>
        <taxon>Eukaryota</taxon>
        <taxon>Viridiplantae</taxon>
        <taxon>Streptophyta</taxon>
        <taxon>Embryophyta</taxon>
        <taxon>Tracheophyta</taxon>
        <taxon>Spermatophyta</taxon>
        <taxon>Magnoliopsida</taxon>
        <taxon>eudicotyledons</taxon>
        <taxon>Gunneridae</taxon>
        <taxon>Pentapetalae</taxon>
        <taxon>rosids</taxon>
        <taxon>malvids</taxon>
        <taxon>Sapindales</taxon>
        <taxon>Rutaceae</taxon>
        <taxon>Aurantioideae</taxon>
        <taxon>Citrus</taxon>
    </lineage>
</organism>
<comment type="similarity">
    <text evidence="3">Belongs to the FMO family.</text>
</comment>
<dbReference type="Proteomes" id="UP000027120">
    <property type="component" value="Unassembled WGS sequence"/>
</dbReference>
<keyword evidence="5" id="KW-0274">FAD</keyword>
<evidence type="ECO:0000313" key="13">
    <source>
        <dbReference type="Proteomes" id="UP000027120"/>
    </source>
</evidence>
<name>A0A067GLE6_CITSI</name>
<dbReference type="EMBL" id="KK784878">
    <property type="protein sequence ID" value="KDO79505.1"/>
    <property type="molecule type" value="Genomic_DNA"/>
</dbReference>
<evidence type="ECO:0000256" key="6">
    <source>
        <dbReference type="ARBA" id="ARBA00022857"/>
    </source>
</evidence>
<evidence type="ECO:0000256" key="10">
    <source>
        <dbReference type="ARBA" id="ARBA00039148"/>
    </source>
</evidence>
<proteinExistence type="inferred from homology"/>
<comment type="pathway">
    <text evidence="2">Plant hormone metabolism; auxin biosynthesis.</text>
</comment>
<dbReference type="PANTHER" id="PTHR43539">
    <property type="entry name" value="FLAVIN-BINDING MONOOXYGENASE-LIKE PROTEIN (AFU_ORTHOLOGUE AFUA_4G09220)"/>
    <property type="match status" value="1"/>
</dbReference>
<evidence type="ECO:0000256" key="2">
    <source>
        <dbReference type="ARBA" id="ARBA00004814"/>
    </source>
</evidence>
<evidence type="ECO:0000313" key="12">
    <source>
        <dbReference type="EMBL" id="KDO79505.1"/>
    </source>
</evidence>
<keyword evidence="9" id="KW-0073">Auxin biosynthesis</keyword>
<dbReference type="GO" id="GO:0004497">
    <property type="term" value="F:monooxygenase activity"/>
    <property type="evidence" value="ECO:0000318"/>
    <property type="project" value="GO_Central"/>
</dbReference>
<comment type="catalytic activity">
    <reaction evidence="11">
        <text>indole-3-pyruvate + NADPH + O2 + H(+) = (indol-3-yl)acetate + CO2 + NADP(+) + H2O</text>
        <dbReference type="Rhea" id="RHEA:34331"/>
        <dbReference type="ChEBI" id="CHEBI:15377"/>
        <dbReference type="ChEBI" id="CHEBI:15378"/>
        <dbReference type="ChEBI" id="CHEBI:15379"/>
        <dbReference type="ChEBI" id="CHEBI:16526"/>
        <dbReference type="ChEBI" id="CHEBI:17640"/>
        <dbReference type="ChEBI" id="CHEBI:30854"/>
        <dbReference type="ChEBI" id="CHEBI:57783"/>
        <dbReference type="ChEBI" id="CHEBI:58349"/>
        <dbReference type="EC" id="1.14.13.168"/>
    </reaction>
</comment>
<evidence type="ECO:0000256" key="3">
    <source>
        <dbReference type="ARBA" id="ARBA00009183"/>
    </source>
</evidence>
<gene>
    <name evidence="12" type="ORF">CISIN_1g039923mg</name>
</gene>